<dbReference type="InParanoid" id="A0A2K1L8C1"/>
<evidence type="ECO:0000313" key="2">
    <source>
        <dbReference type="EnsemblPlants" id="PAC:32967023.CDS.1"/>
    </source>
</evidence>
<reference evidence="2" key="3">
    <citation type="submission" date="2020-12" db="UniProtKB">
        <authorList>
            <consortium name="EnsemblPlants"/>
        </authorList>
    </citation>
    <scope>IDENTIFICATION</scope>
</reference>
<accession>A0A2K1L8C1</accession>
<name>A0A2K1L8C1_PHYPA</name>
<sequence length="157" mass="18490">MRQDWLHLDGDDVKDGRITITYPTETQQRDEGNAKACRAPRDRKVLLRKCCQILLLASHCHEEAAILQPTHPSSRAFLQPRNCQRYLPPVLSPDYLCRRAFILHKRRIRLCLCFFPAGIHQHCVRFLLSLRCHDRAAVEMLECGKRRVSDWHPKWRP</sequence>
<dbReference type="Gramene" id="Pp3c1_15620V3.1">
    <property type="protein sequence ID" value="PAC:32967023.CDS.1"/>
    <property type="gene ID" value="Pp3c1_15620"/>
</dbReference>
<organism evidence="1">
    <name type="scientific">Physcomitrium patens</name>
    <name type="common">Spreading-leaved earth moss</name>
    <name type="synonym">Physcomitrella patens</name>
    <dbReference type="NCBI Taxonomy" id="3218"/>
    <lineage>
        <taxon>Eukaryota</taxon>
        <taxon>Viridiplantae</taxon>
        <taxon>Streptophyta</taxon>
        <taxon>Embryophyta</taxon>
        <taxon>Bryophyta</taxon>
        <taxon>Bryophytina</taxon>
        <taxon>Bryopsida</taxon>
        <taxon>Funariidae</taxon>
        <taxon>Funariales</taxon>
        <taxon>Funariaceae</taxon>
        <taxon>Physcomitrium</taxon>
    </lineage>
</organism>
<reference evidence="1 3" key="2">
    <citation type="journal article" date="2018" name="Plant J.">
        <title>The Physcomitrella patens chromosome-scale assembly reveals moss genome structure and evolution.</title>
        <authorList>
            <person name="Lang D."/>
            <person name="Ullrich K.K."/>
            <person name="Murat F."/>
            <person name="Fuchs J."/>
            <person name="Jenkins J."/>
            <person name="Haas F.B."/>
            <person name="Piednoel M."/>
            <person name="Gundlach H."/>
            <person name="Van Bel M."/>
            <person name="Meyberg R."/>
            <person name="Vives C."/>
            <person name="Morata J."/>
            <person name="Symeonidi A."/>
            <person name="Hiss M."/>
            <person name="Muchero W."/>
            <person name="Kamisugi Y."/>
            <person name="Saleh O."/>
            <person name="Blanc G."/>
            <person name="Decker E.L."/>
            <person name="van Gessel N."/>
            <person name="Grimwood J."/>
            <person name="Hayes R.D."/>
            <person name="Graham S.W."/>
            <person name="Gunter L.E."/>
            <person name="McDaniel S.F."/>
            <person name="Hoernstein S.N.W."/>
            <person name="Larsson A."/>
            <person name="Li F.W."/>
            <person name="Perroud P.F."/>
            <person name="Phillips J."/>
            <person name="Ranjan P."/>
            <person name="Rokshar D.S."/>
            <person name="Rothfels C.J."/>
            <person name="Schneider L."/>
            <person name="Shu S."/>
            <person name="Stevenson D.W."/>
            <person name="Thummler F."/>
            <person name="Tillich M."/>
            <person name="Villarreal Aguilar J.C."/>
            <person name="Widiez T."/>
            <person name="Wong G.K."/>
            <person name="Wymore A."/>
            <person name="Zhang Y."/>
            <person name="Zimmer A.D."/>
            <person name="Quatrano R.S."/>
            <person name="Mayer K.F.X."/>
            <person name="Goodstein D."/>
            <person name="Casacuberta J.M."/>
            <person name="Vandepoele K."/>
            <person name="Reski R."/>
            <person name="Cuming A.C."/>
            <person name="Tuskan G.A."/>
            <person name="Maumus F."/>
            <person name="Salse J."/>
            <person name="Schmutz J."/>
            <person name="Rensing S.A."/>
        </authorList>
    </citation>
    <scope>NUCLEOTIDE SEQUENCE [LARGE SCALE GENOMIC DNA]</scope>
    <source>
        <strain evidence="2 3">cv. Gransden 2004</strain>
    </source>
</reference>
<keyword evidence="3" id="KW-1185">Reference proteome</keyword>
<dbReference type="AlphaFoldDB" id="A0A2K1L8C1"/>
<evidence type="ECO:0000313" key="1">
    <source>
        <dbReference type="EMBL" id="PNR62286.1"/>
    </source>
</evidence>
<dbReference type="PaxDb" id="3218-PP1S63_192V6.1"/>
<proteinExistence type="predicted"/>
<reference evidence="1 3" key="1">
    <citation type="journal article" date="2008" name="Science">
        <title>The Physcomitrella genome reveals evolutionary insights into the conquest of land by plants.</title>
        <authorList>
            <person name="Rensing S."/>
            <person name="Lang D."/>
            <person name="Zimmer A."/>
            <person name="Terry A."/>
            <person name="Salamov A."/>
            <person name="Shapiro H."/>
            <person name="Nishiyama T."/>
            <person name="Perroud P.-F."/>
            <person name="Lindquist E."/>
            <person name="Kamisugi Y."/>
            <person name="Tanahashi T."/>
            <person name="Sakakibara K."/>
            <person name="Fujita T."/>
            <person name="Oishi K."/>
            <person name="Shin-I T."/>
            <person name="Kuroki Y."/>
            <person name="Toyoda A."/>
            <person name="Suzuki Y."/>
            <person name="Hashimoto A."/>
            <person name="Yamaguchi K."/>
            <person name="Sugano A."/>
            <person name="Kohara Y."/>
            <person name="Fujiyama A."/>
            <person name="Anterola A."/>
            <person name="Aoki S."/>
            <person name="Ashton N."/>
            <person name="Barbazuk W.B."/>
            <person name="Barker E."/>
            <person name="Bennetzen J."/>
            <person name="Bezanilla M."/>
            <person name="Blankenship R."/>
            <person name="Cho S.H."/>
            <person name="Dutcher S."/>
            <person name="Estelle M."/>
            <person name="Fawcett J.A."/>
            <person name="Gundlach H."/>
            <person name="Hanada K."/>
            <person name="Heyl A."/>
            <person name="Hicks K.A."/>
            <person name="Hugh J."/>
            <person name="Lohr M."/>
            <person name="Mayer K."/>
            <person name="Melkozernov A."/>
            <person name="Murata T."/>
            <person name="Nelson D."/>
            <person name="Pils B."/>
            <person name="Prigge M."/>
            <person name="Reiss B."/>
            <person name="Renner T."/>
            <person name="Rombauts S."/>
            <person name="Rushton P."/>
            <person name="Sanderfoot A."/>
            <person name="Schween G."/>
            <person name="Shiu S.-H."/>
            <person name="Stueber K."/>
            <person name="Theodoulou F.L."/>
            <person name="Tu H."/>
            <person name="Van de Peer Y."/>
            <person name="Verrier P.J."/>
            <person name="Waters E."/>
            <person name="Wood A."/>
            <person name="Yang L."/>
            <person name="Cove D."/>
            <person name="Cuming A."/>
            <person name="Hasebe M."/>
            <person name="Lucas S."/>
            <person name="Mishler D.B."/>
            <person name="Reski R."/>
            <person name="Grigoriev I."/>
            <person name="Quatrano R.S."/>
            <person name="Boore J.L."/>
        </authorList>
    </citation>
    <scope>NUCLEOTIDE SEQUENCE [LARGE SCALE GENOMIC DNA]</scope>
    <source>
        <strain evidence="2 3">cv. Gransden 2004</strain>
    </source>
</reference>
<protein>
    <submittedName>
        <fullName evidence="1 2">Uncharacterized protein</fullName>
    </submittedName>
</protein>
<dbReference type="EnsemblPlants" id="Pp3c1_15620V3.1">
    <property type="protein sequence ID" value="PAC:32967023.CDS.1"/>
    <property type="gene ID" value="Pp3c1_15620"/>
</dbReference>
<dbReference type="Proteomes" id="UP000006727">
    <property type="component" value="Chromosome 1"/>
</dbReference>
<dbReference type="EMBL" id="ABEU02000001">
    <property type="protein sequence ID" value="PNR62286.1"/>
    <property type="molecule type" value="Genomic_DNA"/>
</dbReference>
<gene>
    <name evidence="1" type="ORF">PHYPA_000710</name>
</gene>
<evidence type="ECO:0000313" key="3">
    <source>
        <dbReference type="Proteomes" id="UP000006727"/>
    </source>
</evidence>